<comment type="function">
    <text evidence="6 7">Associates with the EF-Tu.GDP complex and induces the exchange of GDP to GTP. It remains bound to the aminoacyl-tRNA.EF-Tu.GTP complex up to the GTP hydrolysis stage on the ribosome.</text>
</comment>
<keyword evidence="3 6" id="KW-0963">Cytoplasm</keyword>
<dbReference type="InterPro" id="IPR001816">
    <property type="entry name" value="Transl_elong_EFTs/EF1B"/>
</dbReference>
<protein>
    <recommendedName>
        <fullName evidence="2 6">Elongation factor Ts</fullName>
        <shortName evidence="6">EF-Ts</shortName>
    </recommendedName>
</protein>
<dbReference type="InterPro" id="IPR014039">
    <property type="entry name" value="Transl_elong_EFTs/EF1B_dimer"/>
</dbReference>
<dbReference type="Proteomes" id="UP000032675">
    <property type="component" value="Unassembled WGS sequence"/>
</dbReference>
<feature type="region of interest" description="Involved in Mg(2+) ion dislocation from EF-Tu" evidence="6">
    <location>
        <begin position="80"/>
        <end position="83"/>
    </location>
</feature>
<evidence type="ECO:0000313" key="11">
    <source>
        <dbReference type="Proteomes" id="UP000032675"/>
    </source>
</evidence>
<evidence type="ECO:0000256" key="2">
    <source>
        <dbReference type="ARBA" id="ARBA00016956"/>
    </source>
</evidence>
<keyword evidence="4 6" id="KW-0251">Elongation factor</keyword>
<dbReference type="PANTHER" id="PTHR11741">
    <property type="entry name" value="ELONGATION FACTOR TS"/>
    <property type="match status" value="1"/>
</dbReference>
<dbReference type="GO" id="GO:0003746">
    <property type="term" value="F:translation elongation factor activity"/>
    <property type="evidence" value="ECO:0007669"/>
    <property type="project" value="UniProtKB-UniRule"/>
</dbReference>
<dbReference type="FunFam" id="1.10.8.10:FF:000001">
    <property type="entry name" value="Elongation factor Ts"/>
    <property type="match status" value="1"/>
</dbReference>
<dbReference type="FunFam" id="1.10.286.20:FF:000001">
    <property type="entry name" value="Elongation factor Ts"/>
    <property type="match status" value="1"/>
</dbReference>
<feature type="domain" description="Translation elongation factor EFTs/EF1B dimerisation" evidence="9">
    <location>
        <begin position="71"/>
        <end position="282"/>
    </location>
</feature>
<dbReference type="PROSITE" id="PS01127">
    <property type="entry name" value="EF_TS_2"/>
    <property type="match status" value="1"/>
</dbReference>
<comment type="subcellular location">
    <subcellularLocation>
        <location evidence="6 8">Cytoplasm</location>
    </subcellularLocation>
</comment>
<evidence type="ECO:0000256" key="5">
    <source>
        <dbReference type="ARBA" id="ARBA00022917"/>
    </source>
</evidence>
<evidence type="ECO:0000256" key="8">
    <source>
        <dbReference type="RuleBase" id="RU000643"/>
    </source>
</evidence>
<dbReference type="SUPFAM" id="SSF46934">
    <property type="entry name" value="UBA-like"/>
    <property type="match status" value="1"/>
</dbReference>
<dbReference type="Gene3D" id="1.10.8.10">
    <property type="entry name" value="DNA helicase RuvA subunit, C-terminal domain"/>
    <property type="match status" value="1"/>
</dbReference>
<accession>A0A0D6PY16</accession>
<dbReference type="NCBIfam" id="TIGR00116">
    <property type="entry name" value="tsf"/>
    <property type="match status" value="1"/>
</dbReference>
<organism evidence="10 11">
    <name type="scientific">Komagataeibacter europaeus NBRC 3261</name>
    <dbReference type="NCBI Taxonomy" id="1234669"/>
    <lineage>
        <taxon>Bacteria</taxon>
        <taxon>Pseudomonadati</taxon>
        <taxon>Pseudomonadota</taxon>
        <taxon>Alphaproteobacteria</taxon>
        <taxon>Acetobacterales</taxon>
        <taxon>Acetobacteraceae</taxon>
        <taxon>Komagataeibacter</taxon>
    </lineage>
</organism>
<reference evidence="10 11" key="1">
    <citation type="submission" date="2012-11" db="EMBL/GenBank/DDBJ databases">
        <title>Whole genome sequence of Gluconacetobacter europaeus NBRC3261.</title>
        <authorList>
            <person name="Azuma Y."/>
            <person name="Higashiura N."/>
            <person name="Hirakawa H."/>
            <person name="Matsushita K."/>
        </authorList>
    </citation>
    <scope>NUCLEOTIDE SEQUENCE [LARGE SCALE GENOMIC DNA]</scope>
    <source>
        <strain evidence="10 11">NBRC 3261</strain>
    </source>
</reference>
<dbReference type="PROSITE" id="PS01126">
    <property type="entry name" value="EF_TS_1"/>
    <property type="match status" value="1"/>
</dbReference>
<evidence type="ECO:0000256" key="4">
    <source>
        <dbReference type="ARBA" id="ARBA00022768"/>
    </source>
</evidence>
<dbReference type="Gene3D" id="1.10.286.20">
    <property type="match status" value="1"/>
</dbReference>
<dbReference type="SUPFAM" id="SSF54713">
    <property type="entry name" value="Elongation factor Ts (EF-Ts), dimerisation domain"/>
    <property type="match status" value="2"/>
</dbReference>
<dbReference type="InterPro" id="IPR036402">
    <property type="entry name" value="EF-Ts_dimer_sf"/>
</dbReference>
<proteinExistence type="inferred from homology"/>
<evidence type="ECO:0000259" key="9">
    <source>
        <dbReference type="Pfam" id="PF00889"/>
    </source>
</evidence>
<dbReference type="PANTHER" id="PTHR11741:SF0">
    <property type="entry name" value="ELONGATION FACTOR TS, MITOCHONDRIAL"/>
    <property type="match status" value="1"/>
</dbReference>
<dbReference type="Gene3D" id="3.30.479.20">
    <property type="entry name" value="Elongation factor Ts, dimerisation domain"/>
    <property type="match status" value="2"/>
</dbReference>
<evidence type="ECO:0000313" key="10">
    <source>
        <dbReference type="EMBL" id="GAN96079.1"/>
    </source>
</evidence>
<evidence type="ECO:0000256" key="1">
    <source>
        <dbReference type="ARBA" id="ARBA00005532"/>
    </source>
</evidence>
<keyword evidence="5 6" id="KW-0648">Protein biosynthesis</keyword>
<dbReference type="InterPro" id="IPR009060">
    <property type="entry name" value="UBA-like_sf"/>
</dbReference>
<comment type="similarity">
    <text evidence="1 6 7">Belongs to the EF-Ts family.</text>
</comment>
<evidence type="ECO:0000256" key="3">
    <source>
        <dbReference type="ARBA" id="ARBA00022490"/>
    </source>
</evidence>
<sequence>MAQITAALVKELREKTGAGMMDCKKALNEAEGDIEGAIDWLRKKGLSAAAKKSGRVTAEGLVGVAQADLKAAMVEVNAETDFVARNEHFQNFVSEVAHAALSVGDDLEKLKAAVLKSGRTVADELTHLIATIGENMSIRRARVLSVPSGVVATYVHSAVSPGLGKIGVLAAVEAPTASEAMEDLGRRIGMHVAATRPAALDVDSVDPQALERERAVLVEQAKASGKPDAIIEKMVDGRIRKFYEEVVLLEQIWVHDGESRVRKIVEKAGAKLTGFDRFQLGEGIEKEENDFAAEVAKAAGN</sequence>
<comment type="caution">
    <text evidence="10">The sequence shown here is derived from an EMBL/GenBank/DDBJ whole genome shotgun (WGS) entry which is preliminary data.</text>
</comment>
<gene>
    <name evidence="6" type="primary">tsf</name>
    <name evidence="10" type="ORF">Geu3261_0052_050</name>
</gene>
<dbReference type="HAMAP" id="MF_00050">
    <property type="entry name" value="EF_Ts"/>
    <property type="match status" value="1"/>
</dbReference>
<evidence type="ECO:0000256" key="7">
    <source>
        <dbReference type="RuleBase" id="RU000642"/>
    </source>
</evidence>
<dbReference type="EMBL" id="BANI01000046">
    <property type="protein sequence ID" value="GAN96079.1"/>
    <property type="molecule type" value="Genomic_DNA"/>
</dbReference>
<dbReference type="AlphaFoldDB" id="A0A0D6PY16"/>
<dbReference type="CDD" id="cd14275">
    <property type="entry name" value="UBA_EF-Ts"/>
    <property type="match status" value="1"/>
</dbReference>
<dbReference type="GO" id="GO:0005737">
    <property type="term" value="C:cytoplasm"/>
    <property type="evidence" value="ECO:0007669"/>
    <property type="project" value="UniProtKB-SubCell"/>
</dbReference>
<dbReference type="Pfam" id="PF00889">
    <property type="entry name" value="EF_TS"/>
    <property type="match status" value="1"/>
</dbReference>
<dbReference type="RefSeq" id="WP_010507827.1">
    <property type="nucleotide sequence ID" value="NZ_BANI01000046.1"/>
</dbReference>
<name>A0A0D6PY16_KOMEU</name>
<evidence type="ECO:0000256" key="6">
    <source>
        <dbReference type="HAMAP-Rule" id="MF_00050"/>
    </source>
</evidence>
<dbReference type="InterPro" id="IPR018101">
    <property type="entry name" value="Transl_elong_Ts_CS"/>
</dbReference>